<proteinExistence type="predicted"/>
<feature type="non-terminal residue" evidence="1">
    <location>
        <position position="1"/>
    </location>
</feature>
<dbReference type="PANTHER" id="PTHR21301:SF10">
    <property type="entry name" value="REVERSE TRANSCRIPTASE DOMAIN-CONTAINING PROTEIN"/>
    <property type="match status" value="1"/>
</dbReference>
<dbReference type="AlphaFoldDB" id="A0A1B6FT07"/>
<accession>A0A1B6FT07</accession>
<protein>
    <recommendedName>
        <fullName evidence="2">Reverse transcriptase domain-containing protein</fullName>
    </recommendedName>
</protein>
<gene>
    <name evidence="1" type="ORF">g.1569</name>
</gene>
<dbReference type="PANTHER" id="PTHR21301">
    <property type="entry name" value="REVERSE TRANSCRIPTASE"/>
    <property type="match status" value="1"/>
</dbReference>
<sequence>LSNIYMDFFENLALSTWHEKPTLWLRYLDDIFCVWKSPYDGSTDFLNHINSLRPTIKFTFELEDKNKLPFLDVLVEKTENGILTTVHRKKTHTGQYLDCHSDAPSHMES</sequence>
<feature type="non-terminal residue" evidence="1">
    <location>
        <position position="109"/>
    </location>
</feature>
<evidence type="ECO:0008006" key="2">
    <source>
        <dbReference type="Google" id="ProtNLM"/>
    </source>
</evidence>
<dbReference type="EMBL" id="GECZ01016427">
    <property type="protein sequence ID" value="JAS53342.1"/>
    <property type="molecule type" value="Transcribed_RNA"/>
</dbReference>
<reference evidence="1" key="1">
    <citation type="submission" date="2015-11" db="EMBL/GenBank/DDBJ databases">
        <title>De novo transcriptome assembly of four potential Pierce s Disease insect vectors from Arizona vineyards.</title>
        <authorList>
            <person name="Tassone E.E."/>
        </authorList>
    </citation>
    <scope>NUCLEOTIDE SEQUENCE</scope>
</reference>
<name>A0A1B6FT07_9HEMI</name>
<organism evidence="1">
    <name type="scientific">Cuerna arida</name>
    <dbReference type="NCBI Taxonomy" id="1464854"/>
    <lineage>
        <taxon>Eukaryota</taxon>
        <taxon>Metazoa</taxon>
        <taxon>Ecdysozoa</taxon>
        <taxon>Arthropoda</taxon>
        <taxon>Hexapoda</taxon>
        <taxon>Insecta</taxon>
        <taxon>Pterygota</taxon>
        <taxon>Neoptera</taxon>
        <taxon>Paraneoptera</taxon>
        <taxon>Hemiptera</taxon>
        <taxon>Auchenorrhyncha</taxon>
        <taxon>Membracoidea</taxon>
        <taxon>Cicadellidae</taxon>
        <taxon>Cicadellinae</taxon>
        <taxon>Proconiini</taxon>
        <taxon>Cuerna</taxon>
    </lineage>
</organism>
<evidence type="ECO:0000313" key="1">
    <source>
        <dbReference type="EMBL" id="JAS53342.1"/>
    </source>
</evidence>